<dbReference type="PANTHER" id="PTHR35841:SF1">
    <property type="entry name" value="PHOSPHONATES-BINDING PERIPLASMIC PROTEIN"/>
    <property type="match status" value="1"/>
</dbReference>
<dbReference type="InterPro" id="IPR005770">
    <property type="entry name" value="PhnD"/>
</dbReference>
<proteinExistence type="inferred from homology"/>
<evidence type="ECO:0000256" key="2">
    <source>
        <dbReference type="ARBA" id="ARBA00022729"/>
    </source>
</evidence>
<dbReference type="AlphaFoldDB" id="A0A0T5Z029"/>
<name>A0A0T5Z029_9GAMM</name>
<dbReference type="Proteomes" id="UP000051634">
    <property type="component" value="Unassembled WGS sequence"/>
</dbReference>
<protein>
    <submittedName>
        <fullName evidence="3">Phosphate/phosphite/phosphonate ABC transporter, periplasmic binding protein</fullName>
    </submittedName>
</protein>
<evidence type="ECO:0000313" key="3">
    <source>
        <dbReference type="EMBL" id="KRT56176.1"/>
    </source>
</evidence>
<evidence type="ECO:0000313" key="4">
    <source>
        <dbReference type="Proteomes" id="UP000051634"/>
    </source>
</evidence>
<evidence type="ECO:0000256" key="1">
    <source>
        <dbReference type="ARBA" id="ARBA00007162"/>
    </source>
</evidence>
<dbReference type="Gene3D" id="3.40.190.10">
    <property type="entry name" value="Periplasmic binding protein-like II"/>
    <property type="match status" value="2"/>
</dbReference>
<dbReference type="GO" id="GO:0043190">
    <property type="term" value="C:ATP-binding cassette (ABC) transporter complex"/>
    <property type="evidence" value="ECO:0007669"/>
    <property type="project" value="InterPro"/>
</dbReference>
<comment type="caution">
    <text evidence="3">The sequence shown here is derived from an EMBL/GenBank/DDBJ whole genome shotgun (WGS) entry which is preliminary data.</text>
</comment>
<keyword evidence="4" id="KW-1185">Reference proteome</keyword>
<dbReference type="SUPFAM" id="SSF53850">
    <property type="entry name" value="Periplasmic binding protein-like II"/>
    <property type="match status" value="1"/>
</dbReference>
<gene>
    <name evidence="3" type="ORF">Ga0074115_13326</name>
</gene>
<dbReference type="RefSeq" id="WP_060528163.1">
    <property type="nucleotide sequence ID" value="NZ_KQ557116.1"/>
</dbReference>
<dbReference type="PANTHER" id="PTHR35841">
    <property type="entry name" value="PHOSPHONATES-BINDING PERIPLASMIC PROTEIN"/>
    <property type="match status" value="1"/>
</dbReference>
<dbReference type="NCBIfam" id="TIGR01098">
    <property type="entry name" value="3A0109s03R"/>
    <property type="match status" value="1"/>
</dbReference>
<dbReference type="GO" id="GO:0055085">
    <property type="term" value="P:transmembrane transport"/>
    <property type="evidence" value="ECO:0007669"/>
    <property type="project" value="InterPro"/>
</dbReference>
<dbReference type="EMBL" id="LDXT01000064">
    <property type="protein sequence ID" value="KRT56176.1"/>
    <property type="molecule type" value="Genomic_DNA"/>
</dbReference>
<comment type="similarity">
    <text evidence="1">Belongs to the phosphate/phosphite/phosphonate binding protein family.</text>
</comment>
<reference evidence="3 4" key="1">
    <citation type="submission" date="2015-11" db="EMBL/GenBank/DDBJ databases">
        <title>The genome of Candidatus Endoriftia persephone in Ridgeia piscesae and population structure of the North Eastern Pacific vestimentiferan symbionts.</title>
        <authorList>
            <person name="Perez M."/>
            <person name="Juniper K.S."/>
        </authorList>
    </citation>
    <scope>NUCLEOTIDE SEQUENCE [LARGE SCALE GENOMIC DNA]</scope>
    <source>
        <strain evidence="3">Ind11</strain>
    </source>
</reference>
<dbReference type="Pfam" id="PF12974">
    <property type="entry name" value="Phosphonate-bd"/>
    <property type="match status" value="1"/>
</dbReference>
<organism evidence="3 4">
    <name type="scientific">endosymbiont of Ridgeia piscesae</name>
    <dbReference type="NCBI Taxonomy" id="54398"/>
    <lineage>
        <taxon>Bacteria</taxon>
        <taxon>Pseudomonadati</taxon>
        <taxon>Pseudomonadota</taxon>
        <taxon>Gammaproteobacteria</taxon>
        <taxon>sulfur-oxidizing symbionts</taxon>
    </lineage>
</organism>
<keyword evidence="2" id="KW-0732">Signal</keyword>
<accession>A0A0T5Z029</accession>
<sequence length="289" mass="32312">MQQLLSRSIAISVLFVSLLAWGLSGVAIADTTLNFGVYTADKPTSVVRQFRPLLSGLEQRLSLLRGEPVKIRIQVAKNYQTGIDELVKGRVDFSRFGPVSYILAKRQNPGLSIIVAESKQGKKEYNGVICVHKDSPIKRIEELAGKRFAFGNQRSTVGRYLSQLYLVEHGVRESDLASYDYLGRHDKVGMAVAAGTHDAGALKESTFFKLAKKGKPLRQLVTFPLVTKPWIARAGLAPELRAQLRQALLEFRDDKAFKALKKDGFLPADDTDYDRIRRAIEQNEQFFAD</sequence>